<organism evidence="2 3">
    <name type="scientific">Propioniciclava sinopodophylli</name>
    <dbReference type="NCBI Taxonomy" id="1837344"/>
    <lineage>
        <taxon>Bacteria</taxon>
        <taxon>Bacillati</taxon>
        <taxon>Actinomycetota</taxon>
        <taxon>Actinomycetes</taxon>
        <taxon>Propionibacteriales</taxon>
        <taxon>Propionibacteriaceae</taxon>
        <taxon>Propioniciclava</taxon>
    </lineage>
</organism>
<dbReference type="Pfam" id="PF01612">
    <property type="entry name" value="DNA_pol_A_exo1"/>
    <property type="match status" value="1"/>
</dbReference>
<dbReference type="InterPro" id="IPR036397">
    <property type="entry name" value="RNaseH_sf"/>
</dbReference>
<dbReference type="Gene3D" id="3.30.420.10">
    <property type="entry name" value="Ribonuclease H-like superfamily/Ribonuclease H"/>
    <property type="match status" value="1"/>
</dbReference>
<dbReference type="InterPro" id="IPR012337">
    <property type="entry name" value="RNaseH-like_sf"/>
</dbReference>
<comment type="caution">
    <text evidence="2">The sequence shown here is derived from an EMBL/GenBank/DDBJ whole genome shotgun (WGS) entry which is preliminary data.</text>
</comment>
<dbReference type="EMBL" id="SDMQ01000001">
    <property type="protein sequence ID" value="TBT88391.1"/>
    <property type="molecule type" value="Genomic_DNA"/>
</dbReference>
<dbReference type="GO" id="GO:0003676">
    <property type="term" value="F:nucleic acid binding"/>
    <property type="evidence" value="ECO:0007669"/>
    <property type="project" value="InterPro"/>
</dbReference>
<name>A0A4Q9KGL4_9ACTN</name>
<sequence>MVTGQMKATRVALPQRGGQYPAEVSTHVVTDDLPDELADRLRVERRVAVDTETTGLNWREDTLELCQIYSPGTGAILVRRSWRRPTNLLDLLEDSRVTKVLHYAPFDLRFLESTWGVRSESVFCTKAASKLLDPLLPPAEHSLSALLARHFGIRLDKGAVRVSNWAAPDLTLDQIAYAAADVSSLLMLADSQEARLRERGLAGDFAAICTYMPLDAHLEISGIPNPLAY</sequence>
<dbReference type="GO" id="GO:0008408">
    <property type="term" value="F:3'-5' exonuclease activity"/>
    <property type="evidence" value="ECO:0007669"/>
    <property type="project" value="InterPro"/>
</dbReference>
<gene>
    <name evidence="2" type="ORF">ET989_00020</name>
</gene>
<dbReference type="SMART" id="SM00474">
    <property type="entry name" value="35EXOc"/>
    <property type="match status" value="1"/>
</dbReference>
<proteinExistence type="predicted"/>
<dbReference type="InterPro" id="IPR002562">
    <property type="entry name" value="3'-5'_exonuclease_dom"/>
</dbReference>
<reference evidence="2 3" key="1">
    <citation type="submission" date="2019-01" db="EMBL/GenBank/DDBJ databases">
        <title>Lactibacter flavus gen. nov., sp. nov., a novel bacterium of the family Propionibacteriaceae isolated from raw milk and dairy products.</title>
        <authorList>
            <person name="Huptas C."/>
            <person name="Wenning M."/>
            <person name="Breitenwieser F."/>
            <person name="Doll E."/>
            <person name="Von Neubeck M."/>
            <person name="Busse H.-J."/>
            <person name="Scherer S."/>
        </authorList>
    </citation>
    <scope>NUCLEOTIDE SEQUENCE [LARGE SCALE GENOMIC DNA]</scope>
    <source>
        <strain evidence="2 3">KCTC 33808</strain>
    </source>
</reference>
<evidence type="ECO:0000313" key="2">
    <source>
        <dbReference type="EMBL" id="TBT88391.1"/>
    </source>
</evidence>
<evidence type="ECO:0000313" key="3">
    <source>
        <dbReference type="Proteomes" id="UP000292373"/>
    </source>
</evidence>
<dbReference type="SUPFAM" id="SSF53098">
    <property type="entry name" value="Ribonuclease H-like"/>
    <property type="match status" value="1"/>
</dbReference>
<dbReference type="InterPro" id="IPR051086">
    <property type="entry name" value="RNase_D-like"/>
</dbReference>
<evidence type="ECO:0000259" key="1">
    <source>
        <dbReference type="SMART" id="SM00474"/>
    </source>
</evidence>
<protein>
    <submittedName>
        <fullName evidence="2">Ribonuclease D</fullName>
    </submittedName>
</protein>
<dbReference type="GO" id="GO:0006139">
    <property type="term" value="P:nucleobase-containing compound metabolic process"/>
    <property type="evidence" value="ECO:0007669"/>
    <property type="project" value="InterPro"/>
</dbReference>
<dbReference type="PANTHER" id="PTHR47649:SF1">
    <property type="entry name" value="RIBONUCLEASE D"/>
    <property type="match status" value="1"/>
</dbReference>
<dbReference type="PANTHER" id="PTHR47649">
    <property type="entry name" value="RIBONUCLEASE D"/>
    <property type="match status" value="1"/>
</dbReference>
<feature type="domain" description="3'-5' exonuclease" evidence="1">
    <location>
        <begin position="26"/>
        <end position="197"/>
    </location>
</feature>
<dbReference type="Proteomes" id="UP000292373">
    <property type="component" value="Unassembled WGS sequence"/>
</dbReference>
<dbReference type="AlphaFoldDB" id="A0A4Q9KGL4"/>
<accession>A0A4Q9KGL4</accession>
<keyword evidence="3" id="KW-1185">Reference proteome</keyword>
<dbReference type="OrthoDB" id="4224322at2"/>